<comment type="caution">
    <text evidence="2">The sequence shown here is derived from an EMBL/GenBank/DDBJ whole genome shotgun (WGS) entry which is preliminary data.</text>
</comment>
<proteinExistence type="predicted"/>
<keyword evidence="1" id="KW-0732">Signal</keyword>
<dbReference type="AlphaFoldDB" id="A0A9X6B4E5"/>
<evidence type="ECO:0000313" key="3">
    <source>
        <dbReference type="Proteomes" id="UP000190641"/>
    </source>
</evidence>
<dbReference type="EMBL" id="MUAU01000168">
    <property type="protein sequence ID" value="OOR71808.1"/>
    <property type="molecule type" value="Genomic_DNA"/>
</dbReference>
<evidence type="ECO:0000256" key="1">
    <source>
        <dbReference type="SAM" id="SignalP"/>
    </source>
</evidence>
<organism evidence="2 3">
    <name type="scientific">Bacillus cereus</name>
    <dbReference type="NCBI Taxonomy" id="1396"/>
    <lineage>
        <taxon>Bacteria</taxon>
        <taxon>Bacillati</taxon>
        <taxon>Bacillota</taxon>
        <taxon>Bacilli</taxon>
        <taxon>Bacillales</taxon>
        <taxon>Bacillaceae</taxon>
        <taxon>Bacillus</taxon>
        <taxon>Bacillus cereus group</taxon>
    </lineage>
</organism>
<protein>
    <submittedName>
        <fullName evidence="2">Uncharacterized protein</fullName>
    </submittedName>
</protein>
<accession>A0A9X6B4E5</accession>
<gene>
    <name evidence="2" type="ORF">BLX06_28460</name>
</gene>
<feature type="chain" id="PRO_5040949363" evidence="1">
    <location>
        <begin position="20"/>
        <end position="87"/>
    </location>
</feature>
<dbReference type="Gene3D" id="3.90.182.10">
    <property type="entry name" value="Toxin - Anthrax Protective Antigen,domain 1"/>
    <property type="match status" value="1"/>
</dbReference>
<dbReference type="Proteomes" id="UP000190641">
    <property type="component" value="Unassembled WGS sequence"/>
</dbReference>
<evidence type="ECO:0000313" key="2">
    <source>
        <dbReference type="EMBL" id="OOR71808.1"/>
    </source>
</evidence>
<sequence length="87" mass="9685">MLATTMLVSQLMGPAISYAATQDSGEQTKQEQKAIKHGLLANYYTDDAFKDLTMFMVQSTSKTQFNQETLQEALSKDKQQFQSLLGA</sequence>
<feature type="signal peptide" evidence="1">
    <location>
        <begin position="1"/>
        <end position="19"/>
    </location>
</feature>
<reference evidence="2 3" key="1">
    <citation type="submission" date="2017-01" db="EMBL/GenBank/DDBJ databases">
        <title>Bacillus cereus isolates.</title>
        <authorList>
            <person name="Beno S.M."/>
        </authorList>
    </citation>
    <scope>NUCLEOTIDE SEQUENCE [LARGE SCALE GENOMIC DNA]</scope>
    <source>
        <strain evidence="2 3">FSL K6-1030</strain>
    </source>
</reference>
<name>A0A9X6B4E5_BACCE</name>